<name>A0ABR1QAC5_9PEZI</name>
<protein>
    <submittedName>
        <fullName evidence="7">Uncharacterized protein</fullName>
    </submittedName>
</protein>
<gene>
    <name evidence="7" type="ORF">PG986_006661</name>
</gene>
<sequence>MPTVFQTRTSAVLLTKTIESGSMGLNVIYTPDNAHKVDIVFVHGLGGSRWTWSKHRDPKLFWPLTFLPLEPDICLSRILTFGYNAGFHKADNVSTSVFDFAKELLFDLKYGMARTPS</sequence>
<keyword evidence="8" id="KW-1185">Reference proteome</keyword>
<evidence type="ECO:0000256" key="5">
    <source>
        <dbReference type="ARBA" id="ARBA00023128"/>
    </source>
</evidence>
<dbReference type="InterPro" id="IPR029058">
    <property type="entry name" value="AB_hydrolase_fold"/>
</dbReference>
<dbReference type="InterPro" id="IPR052374">
    <property type="entry name" value="SERAC1"/>
</dbReference>
<dbReference type="SUPFAM" id="SSF53474">
    <property type="entry name" value="alpha/beta-Hydrolases"/>
    <property type="match status" value="1"/>
</dbReference>
<proteinExistence type="predicted"/>
<comment type="subcellular location">
    <subcellularLocation>
        <location evidence="2">Endoplasmic reticulum</location>
    </subcellularLocation>
    <subcellularLocation>
        <location evidence="3">Membrane</location>
    </subcellularLocation>
    <subcellularLocation>
        <location evidence="1">Mitochondrion</location>
    </subcellularLocation>
</comment>
<dbReference type="PANTHER" id="PTHR48182:SF2">
    <property type="entry name" value="PROTEIN SERAC1"/>
    <property type="match status" value="1"/>
</dbReference>
<evidence type="ECO:0000256" key="6">
    <source>
        <dbReference type="ARBA" id="ARBA00023136"/>
    </source>
</evidence>
<evidence type="ECO:0000256" key="4">
    <source>
        <dbReference type="ARBA" id="ARBA00022824"/>
    </source>
</evidence>
<dbReference type="EMBL" id="JAQQWE010000005">
    <property type="protein sequence ID" value="KAK7950933.1"/>
    <property type="molecule type" value="Genomic_DNA"/>
</dbReference>
<evidence type="ECO:0000256" key="2">
    <source>
        <dbReference type="ARBA" id="ARBA00004240"/>
    </source>
</evidence>
<organism evidence="7 8">
    <name type="scientific">Apiospora aurea</name>
    <dbReference type="NCBI Taxonomy" id="335848"/>
    <lineage>
        <taxon>Eukaryota</taxon>
        <taxon>Fungi</taxon>
        <taxon>Dikarya</taxon>
        <taxon>Ascomycota</taxon>
        <taxon>Pezizomycotina</taxon>
        <taxon>Sordariomycetes</taxon>
        <taxon>Xylariomycetidae</taxon>
        <taxon>Amphisphaeriales</taxon>
        <taxon>Apiosporaceae</taxon>
        <taxon>Apiospora</taxon>
    </lineage>
</organism>
<evidence type="ECO:0000313" key="7">
    <source>
        <dbReference type="EMBL" id="KAK7950933.1"/>
    </source>
</evidence>
<dbReference type="Proteomes" id="UP001391051">
    <property type="component" value="Unassembled WGS sequence"/>
</dbReference>
<accession>A0ABR1QAC5</accession>
<dbReference type="RefSeq" id="XP_066698995.1">
    <property type="nucleotide sequence ID" value="XM_066842883.1"/>
</dbReference>
<evidence type="ECO:0000313" key="8">
    <source>
        <dbReference type="Proteomes" id="UP001391051"/>
    </source>
</evidence>
<evidence type="ECO:0000256" key="1">
    <source>
        <dbReference type="ARBA" id="ARBA00004173"/>
    </source>
</evidence>
<dbReference type="GeneID" id="92075945"/>
<keyword evidence="4" id="KW-0256">Endoplasmic reticulum</keyword>
<dbReference type="PANTHER" id="PTHR48182">
    <property type="entry name" value="PROTEIN SERAC1"/>
    <property type="match status" value="1"/>
</dbReference>
<keyword evidence="5" id="KW-0496">Mitochondrion</keyword>
<keyword evidence="6" id="KW-0472">Membrane</keyword>
<evidence type="ECO:0000256" key="3">
    <source>
        <dbReference type="ARBA" id="ARBA00004370"/>
    </source>
</evidence>
<reference evidence="7 8" key="1">
    <citation type="submission" date="2023-01" db="EMBL/GenBank/DDBJ databases">
        <title>Analysis of 21 Apiospora genomes using comparative genomics revels a genus with tremendous synthesis potential of carbohydrate active enzymes and secondary metabolites.</title>
        <authorList>
            <person name="Sorensen T."/>
        </authorList>
    </citation>
    <scope>NUCLEOTIDE SEQUENCE [LARGE SCALE GENOMIC DNA]</scope>
    <source>
        <strain evidence="7 8">CBS 24483</strain>
    </source>
</reference>
<comment type="caution">
    <text evidence="7">The sequence shown here is derived from an EMBL/GenBank/DDBJ whole genome shotgun (WGS) entry which is preliminary data.</text>
</comment>